<name>A0A0M0JXK3_9EUKA</name>
<comment type="caution">
    <text evidence="1">The sequence shown here is derived from an EMBL/GenBank/DDBJ whole genome shotgun (WGS) entry which is preliminary data.</text>
</comment>
<proteinExistence type="predicted"/>
<organism evidence="1 2">
    <name type="scientific">Chrysochromulina tobinii</name>
    <dbReference type="NCBI Taxonomy" id="1460289"/>
    <lineage>
        <taxon>Eukaryota</taxon>
        <taxon>Haptista</taxon>
        <taxon>Haptophyta</taxon>
        <taxon>Prymnesiophyceae</taxon>
        <taxon>Prymnesiales</taxon>
        <taxon>Chrysochromulinaceae</taxon>
        <taxon>Chrysochromulina</taxon>
    </lineage>
</organism>
<dbReference type="EMBL" id="JWZX01002103">
    <property type="protein sequence ID" value="KOO31012.1"/>
    <property type="molecule type" value="Genomic_DNA"/>
</dbReference>
<evidence type="ECO:0000313" key="1">
    <source>
        <dbReference type="EMBL" id="KOO31012.1"/>
    </source>
</evidence>
<gene>
    <name evidence="1" type="ORF">Ctob_004629</name>
</gene>
<evidence type="ECO:0000313" key="2">
    <source>
        <dbReference type="Proteomes" id="UP000037460"/>
    </source>
</evidence>
<sequence length="78" mass="7993">MAALASALGVAASPVRLTCEDILPARLIKLAGSGDREGVASWLSDCGGHIDATYNRRDGTVHGLTMLMAASIGGHVDM</sequence>
<keyword evidence="2" id="KW-1185">Reference proteome</keyword>
<protein>
    <submittedName>
        <fullName evidence="1">Uncharacterized protein</fullName>
    </submittedName>
</protein>
<reference evidence="2" key="1">
    <citation type="journal article" date="2015" name="PLoS Genet.">
        <title>Genome Sequence and Transcriptome Analyses of Chrysochromulina tobin: Metabolic Tools for Enhanced Algal Fitness in the Prominent Order Prymnesiales (Haptophyceae).</title>
        <authorList>
            <person name="Hovde B.T."/>
            <person name="Deodato C.R."/>
            <person name="Hunsperger H.M."/>
            <person name="Ryken S.A."/>
            <person name="Yost W."/>
            <person name="Jha R.K."/>
            <person name="Patterson J."/>
            <person name="Monnat R.J. Jr."/>
            <person name="Barlow S.B."/>
            <person name="Starkenburg S.R."/>
            <person name="Cattolico R.A."/>
        </authorList>
    </citation>
    <scope>NUCLEOTIDE SEQUENCE</scope>
    <source>
        <strain evidence="2">CCMP291</strain>
    </source>
</reference>
<dbReference type="AlphaFoldDB" id="A0A0M0JXK3"/>
<accession>A0A0M0JXK3</accession>
<dbReference type="Proteomes" id="UP000037460">
    <property type="component" value="Unassembled WGS sequence"/>
</dbReference>